<dbReference type="NCBIfam" id="NF037966">
    <property type="entry name" value="HetP_family"/>
    <property type="match status" value="1"/>
</dbReference>
<dbReference type="RefSeq" id="WP_057178811.1">
    <property type="nucleotide sequence ID" value="NZ_CP060822.1"/>
</dbReference>
<feature type="compositionally biased region" description="Basic and acidic residues" evidence="1">
    <location>
        <begin position="65"/>
        <end position="78"/>
    </location>
</feature>
<evidence type="ECO:0000313" key="2">
    <source>
        <dbReference type="EMBL" id="QNP29609.1"/>
    </source>
</evidence>
<keyword evidence="3" id="KW-1185">Reference proteome</keyword>
<protein>
    <submittedName>
        <fullName evidence="2">HetP family heterocyst commitment protein</fullName>
    </submittedName>
</protein>
<feature type="region of interest" description="Disordered" evidence="1">
    <location>
        <begin position="65"/>
        <end position="94"/>
    </location>
</feature>
<organism evidence="2 3">
    <name type="scientific">Cylindrospermopsis curvispora GIHE-G1</name>
    <dbReference type="NCBI Taxonomy" id="2666332"/>
    <lineage>
        <taxon>Bacteria</taxon>
        <taxon>Bacillati</taxon>
        <taxon>Cyanobacteriota</taxon>
        <taxon>Cyanophyceae</taxon>
        <taxon>Nostocales</taxon>
        <taxon>Aphanizomenonaceae</taxon>
        <taxon>Cylindrospermopsis</taxon>
    </lineage>
</organism>
<dbReference type="InterPro" id="IPR049598">
    <property type="entry name" value="HetP-like"/>
</dbReference>
<dbReference type="Proteomes" id="UP000516013">
    <property type="component" value="Chromosome"/>
</dbReference>
<dbReference type="KEGG" id="ccur:IAR63_00200"/>
<dbReference type="AlphaFoldDB" id="A0A7H0F0P3"/>
<dbReference type="EMBL" id="CP060822">
    <property type="protein sequence ID" value="QNP29609.1"/>
    <property type="molecule type" value="Genomic_DNA"/>
</dbReference>
<gene>
    <name evidence="2" type="ORF">IAR63_00200</name>
</gene>
<dbReference type="GeneID" id="92779840"/>
<evidence type="ECO:0000256" key="1">
    <source>
        <dbReference type="SAM" id="MobiDB-lite"/>
    </source>
</evidence>
<name>A0A7H0F0P3_9CYAN</name>
<sequence length="130" mass="15123">MNHNFSNNTGLADTKINPEQFDQVIEAILAGKYSWACVLMLRFVGYNPLHYIPYRTYNRLIKENSHQNRSETEKKENLKLASSSSDKRTDNNHVTQTNCLTKIKDLAYLEVRGKKSQSEVHHTRREKKLA</sequence>
<accession>A0A7H0F0P3</accession>
<proteinExistence type="predicted"/>
<evidence type="ECO:0000313" key="3">
    <source>
        <dbReference type="Proteomes" id="UP000516013"/>
    </source>
</evidence>
<reference evidence="2 3" key="1">
    <citation type="submission" date="2020-08" db="EMBL/GenBank/DDBJ databases">
        <title>Complete genome sequence of Raphidiopsis curvispora isolated from drinking water reservoir in South Korea.</title>
        <authorList>
            <person name="Jeong J."/>
        </authorList>
    </citation>
    <scope>NUCLEOTIDE SEQUENCE [LARGE SCALE GENOMIC DNA]</scope>
    <source>
        <strain evidence="2 3">GIHE-G1</strain>
    </source>
</reference>